<sequence>RRGLFAFGRFCKVARYVDTPSLRQCGKCWSFDHRTHKCKAQVACRICAQAHTADDHCCPSCPPPTNRLGCQHLPVQCQNCGGTHT</sequence>
<dbReference type="EMBL" id="KV419438">
    <property type="protein sequence ID" value="KZS88235.1"/>
    <property type="molecule type" value="Genomic_DNA"/>
</dbReference>
<accession>A0A164P0L3</accession>
<organism evidence="1 2">
    <name type="scientific">Sistotremastrum niveocremeum HHB9708</name>
    <dbReference type="NCBI Taxonomy" id="1314777"/>
    <lineage>
        <taxon>Eukaryota</taxon>
        <taxon>Fungi</taxon>
        <taxon>Dikarya</taxon>
        <taxon>Basidiomycota</taxon>
        <taxon>Agaricomycotina</taxon>
        <taxon>Agaricomycetes</taxon>
        <taxon>Sistotremastrales</taxon>
        <taxon>Sistotremastraceae</taxon>
        <taxon>Sertulicium</taxon>
        <taxon>Sertulicium niveocremeum</taxon>
    </lineage>
</organism>
<dbReference type="AlphaFoldDB" id="A0A164P0L3"/>
<dbReference type="Proteomes" id="UP000076722">
    <property type="component" value="Unassembled WGS sequence"/>
</dbReference>
<protein>
    <submittedName>
        <fullName evidence="1">Uncharacterized protein</fullName>
    </submittedName>
</protein>
<evidence type="ECO:0000313" key="1">
    <source>
        <dbReference type="EMBL" id="KZS88235.1"/>
    </source>
</evidence>
<feature type="non-terminal residue" evidence="1">
    <location>
        <position position="1"/>
    </location>
</feature>
<reference evidence="1 2" key="1">
    <citation type="journal article" date="2016" name="Mol. Biol. Evol.">
        <title>Comparative Genomics of Early-Diverging Mushroom-Forming Fungi Provides Insights into the Origins of Lignocellulose Decay Capabilities.</title>
        <authorList>
            <person name="Nagy L.G."/>
            <person name="Riley R."/>
            <person name="Tritt A."/>
            <person name="Adam C."/>
            <person name="Daum C."/>
            <person name="Floudas D."/>
            <person name="Sun H."/>
            <person name="Yadav J.S."/>
            <person name="Pangilinan J."/>
            <person name="Larsson K.H."/>
            <person name="Matsuura K."/>
            <person name="Barry K."/>
            <person name="Labutti K."/>
            <person name="Kuo R."/>
            <person name="Ohm R.A."/>
            <person name="Bhattacharya S.S."/>
            <person name="Shirouzu T."/>
            <person name="Yoshinaga Y."/>
            <person name="Martin F.M."/>
            <person name="Grigoriev I.V."/>
            <person name="Hibbett D.S."/>
        </authorList>
    </citation>
    <scope>NUCLEOTIDE SEQUENCE [LARGE SCALE GENOMIC DNA]</scope>
    <source>
        <strain evidence="1 2">HHB9708</strain>
    </source>
</reference>
<feature type="non-terminal residue" evidence="1">
    <location>
        <position position="85"/>
    </location>
</feature>
<keyword evidence="2" id="KW-1185">Reference proteome</keyword>
<evidence type="ECO:0000313" key="2">
    <source>
        <dbReference type="Proteomes" id="UP000076722"/>
    </source>
</evidence>
<gene>
    <name evidence="1" type="ORF">SISNIDRAFT_396344</name>
</gene>
<proteinExistence type="predicted"/>
<name>A0A164P0L3_9AGAM</name>